<evidence type="ECO:0000313" key="1">
    <source>
        <dbReference type="EMBL" id="CDG39415.1"/>
    </source>
</evidence>
<reference evidence="1 2" key="2">
    <citation type="journal article" date="2014" name="PLoS ONE">
        <title>Evolution of mitochondria reconstructed from the energy metabolism of living bacteria.</title>
        <authorList>
            <person name="Degli Esposti M."/>
            <person name="Chouaia B."/>
            <person name="Comandatore F."/>
            <person name="Crotti E."/>
            <person name="Sassera D."/>
            <person name="Lievens P.M."/>
            <person name="Daffonchio D."/>
            <person name="Bandi C."/>
        </authorList>
    </citation>
    <scope>NUCLEOTIDE SEQUENCE [LARGE SCALE GENOMIC DNA]</scope>
    <source>
        <strain evidence="1 2">SF2.1</strain>
    </source>
</reference>
<reference evidence="1 2" key="1">
    <citation type="journal article" date="2014" name="Genome Biol. Evol.">
        <title>Acetic acid bacteria genomes reveal functional traits for adaptation to life in insect guts.</title>
        <authorList>
            <person name="Chouaia B."/>
            <person name="Gaiarsa S."/>
            <person name="Crotti E."/>
            <person name="Comandatore F."/>
            <person name="Degli Esposti M."/>
            <person name="Ricci I."/>
            <person name="Alma A."/>
            <person name="Favia G."/>
            <person name="Bandi C."/>
            <person name="Daffonchio D."/>
        </authorList>
    </citation>
    <scope>NUCLEOTIDE SEQUENCE [LARGE SCALE GENOMIC DNA]</scope>
    <source>
        <strain evidence="1 2">SF2.1</strain>
    </source>
</reference>
<accession>A0A060QEQ1</accession>
<proteinExistence type="predicted"/>
<protein>
    <submittedName>
        <fullName evidence="1">Uncharacterized protein</fullName>
    </submittedName>
</protein>
<evidence type="ECO:0000313" key="2">
    <source>
        <dbReference type="Proteomes" id="UP000027583"/>
    </source>
</evidence>
<dbReference type="AlphaFoldDB" id="A0A060QEQ1"/>
<comment type="caution">
    <text evidence="1">The sequence shown here is derived from an EMBL/GenBank/DDBJ whole genome shotgun (WGS) entry which is preliminary data.</text>
</comment>
<name>A0A060QEQ1_9PROT</name>
<dbReference type="Proteomes" id="UP000027583">
    <property type="component" value="Unassembled WGS sequence"/>
</dbReference>
<gene>
    <name evidence="1" type="ORF">ASAP_1370</name>
</gene>
<sequence length="39" mass="4299">MKINNFAYPDRRNSAKTLEIQGVNPGTALKVDKFPGCFG</sequence>
<dbReference type="EMBL" id="CBLX010000009">
    <property type="protein sequence ID" value="CDG39415.1"/>
    <property type="molecule type" value="Genomic_DNA"/>
</dbReference>
<organism evidence="1 2">
    <name type="scientific">Asaia bogorensis</name>
    <dbReference type="NCBI Taxonomy" id="91915"/>
    <lineage>
        <taxon>Bacteria</taxon>
        <taxon>Pseudomonadati</taxon>
        <taxon>Pseudomonadota</taxon>
        <taxon>Alphaproteobacteria</taxon>
        <taxon>Acetobacterales</taxon>
        <taxon>Acetobacteraceae</taxon>
        <taxon>Asaia</taxon>
    </lineage>
</organism>